<organism evidence="1 2">
    <name type="scientific">Ceratopteris richardii</name>
    <name type="common">Triangle waterfern</name>
    <dbReference type="NCBI Taxonomy" id="49495"/>
    <lineage>
        <taxon>Eukaryota</taxon>
        <taxon>Viridiplantae</taxon>
        <taxon>Streptophyta</taxon>
        <taxon>Embryophyta</taxon>
        <taxon>Tracheophyta</taxon>
        <taxon>Polypodiopsida</taxon>
        <taxon>Polypodiidae</taxon>
        <taxon>Polypodiales</taxon>
        <taxon>Pteridineae</taxon>
        <taxon>Pteridaceae</taxon>
        <taxon>Parkerioideae</taxon>
        <taxon>Ceratopteris</taxon>
    </lineage>
</organism>
<dbReference type="InterPro" id="IPR011050">
    <property type="entry name" value="Pectin_lyase_fold/virulence"/>
</dbReference>
<dbReference type="SUPFAM" id="SSF51126">
    <property type="entry name" value="Pectin lyase-like"/>
    <property type="match status" value="1"/>
</dbReference>
<dbReference type="Gene3D" id="2.160.20.10">
    <property type="entry name" value="Single-stranded right-handed beta-helix, Pectin lyase-like"/>
    <property type="match status" value="1"/>
</dbReference>
<gene>
    <name evidence="1" type="ORF">KP509_37G027800</name>
</gene>
<keyword evidence="2" id="KW-1185">Reference proteome</keyword>
<sequence length="131" mass="14970">MMTMDVDNLPFLDHKMQRNVFVILLLCIRLRCTVLGNQQTECHRQKTHRVYRRVRGVGDGNTLNTKAFHDAISYLCSSADQGGSQLYIPPGIWLTGSFNLTSHFTLFIDKDGTILGSQNSRDWPVIEEVER</sequence>
<proteinExistence type="predicted"/>
<evidence type="ECO:0008006" key="3">
    <source>
        <dbReference type="Google" id="ProtNLM"/>
    </source>
</evidence>
<dbReference type="PANTHER" id="PTHR31339">
    <property type="entry name" value="PECTIN LYASE-RELATED"/>
    <property type="match status" value="1"/>
</dbReference>
<dbReference type="Proteomes" id="UP000825935">
    <property type="component" value="Chromosome 37"/>
</dbReference>
<accession>A0A8T2Q7M8</accession>
<comment type="caution">
    <text evidence="1">The sequence shown here is derived from an EMBL/GenBank/DDBJ whole genome shotgun (WGS) entry which is preliminary data.</text>
</comment>
<evidence type="ECO:0000313" key="1">
    <source>
        <dbReference type="EMBL" id="KAH7279640.1"/>
    </source>
</evidence>
<dbReference type="PANTHER" id="PTHR31339:SF9">
    <property type="entry name" value="PLASMIN AND FIBRONECTIN-BINDING PROTEIN A"/>
    <property type="match status" value="1"/>
</dbReference>
<name>A0A8T2Q7M8_CERRI</name>
<dbReference type="AlphaFoldDB" id="A0A8T2Q7M8"/>
<dbReference type="InterPro" id="IPR012334">
    <property type="entry name" value="Pectin_lyas_fold"/>
</dbReference>
<evidence type="ECO:0000313" key="2">
    <source>
        <dbReference type="Proteomes" id="UP000825935"/>
    </source>
</evidence>
<dbReference type="OrthoDB" id="187139at2759"/>
<reference evidence="1" key="1">
    <citation type="submission" date="2021-08" db="EMBL/GenBank/DDBJ databases">
        <title>WGS assembly of Ceratopteris richardii.</title>
        <authorList>
            <person name="Marchant D.B."/>
            <person name="Chen G."/>
            <person name="Jenkins J."/>
            <person name="Shu S."/>
            <person name="Leebens-Mack J."/>
            <person name="Grimwood J."/>
            <person name="Schmutz J."/>
            <person name="Soltis P."/>
            <person name="Soltis D."/>
            <person name="Chen Z.-H."/>
        </authorList>
    </citation>
    <scope>NUCLEOTIDE SEQUENCE</scope>
    <source>
        <strain evidence="1">Whitten #5841</strain>
        <tissue evidence="1">Leaf</tissue>
    </source>
</reference>
<dbReference type="EMBL" id="CM035442">
    <property type="protein sequence ID" value="KAH7279640.1"/>
    <property type="molecule type" value="Genomic_DNA"/>
</dbReference>
<protein>
    <recommendedName>
        <fullName evidence="3">Polygalacturonase</fullName>
    </recommendedName>
</protein>
<dbReference type="InterPro" id="IPR051801">
    <property type="entry name" value="GH28_Enzymes"/>
</dbReference>